<dbReference type="Proteomes" id="UP000015241">
    <property type="component" value="Unassembled WGS sequence"/>
</dbReference>
<reference evidence="1 2" key="1">
    <citation type="journal article" date="2012" name="Science">
        <title>The Paleozoic origin of enzymatic lignin decomposition reconstructed from 31 fungal genomes.</title>
        <authorList>
            <person name="Floudas D."/>
            <person name="Binder M."/>
            <person name="Riley R."/>
            <person name="Barry K."/>
            <person name="Blanchette R.A."/>
            <person name="Henrissat B."/>
            <person name="Martinez A.T."/>
            <person name="Otillar R."/>
            <person name="Spatafora J.W."/>
            <person name="Yadav J.S."/>
            <person name="Aerts A."/>
            <person name="Benoit I."/>
            <person name="Boyd A."/>
            <person name="Carlson A."/>
            <person name="Copeland A."/>
            <person name="Coutinho P.M."/>
            <person name="de Vries R.P."/>
            <person name="Ferreira P."/>
            <person name="Findley K."/>
            <person name="Foster B."/>
            <person name="Gaskell J."/>
            <person name="Glotzer D."/>
            <person name="Gorecki P."/>
            <person name="Heitman J."/>
            <person name="Hesse C."/>
            <person name="Hori C."/>
            <person name="Igarashi K."/>
            <person name="Jurgens J.A."/>
            <person name="Kallen N."/>
            <person name="Kersten P."/>
            <person name="Kohler A."/>
            <person name="Kuees U."/>
            <person name="Kumar T.K.A."/>
            <person name="Kuo A."/>
            <person name="LaButti K."/>
            <person name="Larrondo L.F."/>
            <person name="Lindquist E."/>
            <person name="Ling A."/>
            <person name="Lombard V."/>
            <person name="Lucas S."/>
            <person name="Lundell T."/>
            <person name="Martin R."/>
            <person name="McLaughlin D.J."/>
            <person name="Morgenstern I."/>
            <person name="Morin E."/>
            <person name="Murat C."/>
            <person name="Nagy L.G."/>
            <person name="Nolan M."/>
            <person name="Ohm R.A."/>
            <person name="Patyshakuliyeva A."/>
            <person name="Rokas A."/>
            <person name="Ruiz-Duenas F.J."/>
            <person name="Sabat G."/>
            <person name="Salamov A."/>
            <person name="Samejima M."/>
            <person name="Schmutz J."/>
            <person name="Slot J.C."/>
            <person name="St John F."/>
            <person name="Stenlid J."/>
            <person name="Sun H."/>
            <person name="Sun S."/>
            <person name="Syed K."/>
            <person name="Tsang A."/>
            <person name="Wiebenga A."/>
            <person name="Young D."/>
            <person name="Pisabarro A."/>
            <person name="Eastwood D.C."/>
            <person name="Martin F."/>
            <person name="Cullen D."/>
            <person name="Grigoriev I.V."/>
            <person name="Hibbett D.S."/>
        </authorList>
    </citation>
    <scope>NUCLEOTIDE SEQUENCE</scope>
    <source>
        <strain evidence="2">FP-58527</strain>
    </source>
</reference>
<keyword evidence="2" id="KW-1185">Reference proteome</keyword>
<dbReference type="AlphaFoldDB" id="S8G7I8"/>
<evidence type="ECO:0000313" key="1">
    <source>
        <dbReference type="EMBL" id="EPT06105.1"/>
    </source>
</evidence>
<accession>S8G7I8</accession>
<protein>
    <submittedName>
        <fullName evidence="1">Uncharacterized protein</fullName>
    </submittedName>
</protein>
<sequence length="139" mass="15698">MRDDDVLSILQSFHEPVMVRAHVLYLDHARSELSKTIFDVLLELSHVAQESTPCKIRQSNPSRWRAALETSQYRSHACGPFLETAMLGEVCFRGRERHRLSMTGGGGPHLRIESRIRNGNICTSFHSLSSLPSPSNIQK</sequence>
<dbReference type="HOGENOM" id="CLU_1845144_0_0_1"/>
<name>S8G7I8_FOMSC</name>
<organism evidence="1 2">
    <name type="scientific">Fomitopsis schrenkii</name>
    <name type="common">Brown rot fungus</name>
    <dbReference type="NCBI Taxonomy" id="2126942"/>
    <lineage>
        <taxon>Eukaryota</taxon>
        <taxon>Fungi</taxon>
        <taxon>Dikarya</taxon>
        <taxon>Basidiomycota</taxon>
        <taxon>Agaricomycotina</taxon>
        <taxon>Agaricomycetes</taxon>
        <taxon>Polyporales</taxon>
        <taxon>Fomitopsis</taxon>
    </lineage>
</organism>
<dbReference type="InParanoid" id="S8G7I8"/>
<dbReference type="EMBL" id="KE504122">
    <property type="protein sequence ID" value="EPT06105.1"/>
    <property type="molecule type" value="Genomic_DNA"/>
</dbReference>
<evidence type="ECO:0000313" key="2">
    <source>
        <dbReference type="Proteomes" id="UP000015241"/>
    </source>
</evidence>
<proteinExistence type="predicted"/>
<gene>
    <name evidence="1" type="ORF">FOMPIDRAFT_118931</name>
</gene>